<gene>
    <name evidence="1" type="ORF">R1flu_006180</name>
</gene>
<name>A0ABD1YVW4_9MARC</name>
<reference evidence="1 2" key="1">
    <citation type="submission" date="2024-09" db="EMBL/GenBank/DDBJ databases">
        <title>Chromosome-scale assembly of Riccia fluitans.</title>
        <authorList>
            <person name="Paukszto L."/>
            <person name="Sawicki J."/>
            <person name="Karawczyk K."/>
            <person name="Piernik-Szablinska J."/>
            <person name="Szczecinska M."/>
            <person name="Mazdziarz M."/>
        </authorList>
    </citation>
    <scope>NUCLEOTIDE SEQUENCE [LARGE SCALE GENOMIC DNA]</scope>
    <source>
        <strain evidence="1">Rf_01</strain>
        <tissue evidence="1">Aerial parts of the thallus</tissue>
    </source>
</reference>
<protein>
    <recommendedName>
        <fullName evidence="3">Secreted protein</fullName>
    </recommendedName>
</protein>
<sequence>MNFGPRFLRWFIVFHSHAFSRVRILGATHTPGFPQVLAAPRGEGWQAVQADTSLLLSFSWIDTQIETVTGRNILPSTSTSINLKAPTSLMTSFLRGEQQSGISIGVGMRSWNYLRRGGCRISMSPFRPCSTAFGYEVATFGLLSSGRKVALLAVRPRGLGPPAAHNYGVMLPCLCPQIASAADHDCDSLVSSRSTKVSNNSAKAVRFNSTKVIG</sequence>
<dbReference type="AlphaFoldDB" id="A0ABD1YVW4"/>
<evidence type="ECO:0000313" key="2">
    <source>
        <dbReference type="Proteomes" id="UP001605036"/>
    </source>
</evidence>
<comment type="caution">
    <text evidence="1">The sequence shown here is derived from an EMBL/GenBank/DDBJ whole genome shotgun (WGS) entry which is preliminary data.</text>
</comment>
<organism evidence="1 2">
    <name type="scientific">Riccia fluitans</name>
    <dbReference type="NCBI Taxonomy" id="41844"/>
    <lineage>
        <taxon>Eukaryota</taxon>
        <taxon>Viridiplantae</taxon>
        <taxon>Streptophyta</taxon>
        <taxon>Embryophyta</taxon>
        <taxon>Marchantiophyta</taxon>
        <taxon>Marchantiopsida</taxon>
        <taxon>Marchantiidae</taxon>
        <taxon>Marchantiales</taxon>
        <taxon>Ricciaceae</taxon>
        <taxon>Riccia</taxon>
    </lineage>
</organism>
<dbReference type="EMBL" id="JBHFFA010000003">
    <property type="protein sequence ID" value="KAL2634701.1"/>
    <property type="molecule type" value="Genomic_DNA"/>
</dbReference>
<accession>A0ABD1YVW4</accession>
<keyword evidence="2" id="KW-1185">Reference proteome</keyword>
<evidence type="ECO:0000313" key="1">
    <source>
        <dbReference type="EMBL" id="KAL2634701.1"/>
    </source>
</evidence>
<evidence type="ECO:0008006" key="3">
    <source>
        <dbReference type="Google" id="ProtNLM"/>
    </source>
</evidence>
<proteinExistence type="predicted"/>
<dbReference type="Proteomes" id="UP001605036">
    <property type="component" value="Unassembled WGS sequence"/>
</dbReference>